<accession>A0A0B7NXZ0</accession>
<dbReference type="RefSeq" id="WP_036941172.1">
    <property type="nucleotide sequence ID" value="NZ_HG975478.1"/>
</dbReference>
<reference evidence="1" key="1">
    <citation type="submission" date="2014-08" db="EMBL/GenBank/DDBJ databases">
        <authorList>
            <person name="Falentin Helene"/>
        </authorList>
    </citation>
    <scope>NUCLEOTIDE SEQUENCE</scope>
</reference>
<protein>
    <submittedName>
        <fullName evidence="1">Uncharacterized protein</fullName>
    </submittedName>
</protein>
<dbReference type="EMBL" id="LM676387">
    <property type="protein sequence ID" value="CEP25909.1"/>
    <property type="molecule type" value="Genomic_DNA"/>
</dbReference>
<organism evidence="1">
    <name type="scientific">Propionibacterium freudenreichii subsp. freudenreichii</name>
    <dbReference type="NCBI Taxonomy" id="66712"/>
    <lineage>
        <taxon>Bacteria</taxon>
        <taxon>Bacillati</taxon>
        <taxon>Actinomycetota</taxon>
        <taxon>Actinomycetes</taxon>
        <taxon>Propionibacteriales</taxon>
        <taxon>Propionibacteriaceae</taxon>
        <taxon>Propionibacterium</taxon>
    </lineage>
</organism>
<evidence type="ECO:0000313" key="1">
    <source>
        <dbReference type="EMBL" id="CEP25909.1"/>
    </source>
</evidence>
<sequence length="68" mass="7585">MRACLPEHGLLLPPELLPGERWSCPRGRSTQVIGEENHADELAHLLDGQSRCHTVASLHTPVRPVGRW</sequence>
<dbReference type="AlphaFoldDB" id="A0A0B7NXZ0"/>
<gene>
    <name evidence="1" type="ORF">PFCIRM138_03020</name>
</gene>
<name>A0A0B7NXZ0_PROFF</name>
<proteinExistence type="predicted"/>